<reference evidence="1" key="1">
    <citation type="submission" date="2022-07" db="EMBL/GenBank/DDBJ databases">
        <title>Chromosome-level genome of Muraenolepis orangiensis.</title>
        <authorList>
            <person name="Kim J."/>
        </authorList>
    </citation>
    <scope>NUCLEOTIDE SEQUENCE</scope>
    <source>
        <strain evidence="1">KU_S4_2022</strain>
        <tissue evidence="1">Muscle</tissue>
    </source>
</reference>
<comment type="caution">
    <text evidence="1">The sequence shown here is derived from an EMBL/GenBank/DDBJ whole genome shotgun (WGS) entry which is preliminary data.</text>
</comment>
<keyword evidence="2" id="KW-1185">Reference proteome</keyword>
<dbReference type="Proteomes" id="UP001148018">
    <property type="component" value="Unassembled WGS sequence"/>
</dbReference>
<accession>A0A9Q0II51</accession>
<protein>
    <submittedName>
        <fullName evidence="1">Uncharacterized protein</fullName>
    </submittedName>
</protein>
<name>A0A9Q0II51_9TELE</name>
<gene>
    <name evidence="1" type="ORF">NHX12_032804</name>
</gene>
<proteinExistence type="predicted"/>
<dbReference type="AlphaFoldDB" id="A0A9Q0II51"/>
<sequence>MVRSRALRGGGRACLSAPPMLLRAVEEAGPLTLTTATPHLPWPDDNAKMVSASHIGALPLQKDLPTLLRTEDWGLLQDVEEREERK</sequence>
<evidence type="ECO:0000313" key="2">
    <source>
        <dbReference type="Proteomes" id="UP001148018"/>
    </source>
</evidence>
<dbReference type="EMBL" id="JANIIK010000048">
    <property type="protein sequence ID" value="KAJ3598840.1"/>
    <property type="molecule type" value="Genomic_DNA"/>
</dbReference>
<organism evidence="1 2">
    <name type="scientific">Muraenolepis orangiensis</name>
    <name type="common">Patagonian moray cod</name>
    <dbReference type="NCBI Taxonomy" id="630683"/>
    <lineage>
        <taxon>Eukaryota</taxon>
        <taxon>Metazoa</taxon>
        <taxon>Chordata</taxon>
        <taxon>Craniata</taxon>
        <taxon>Vertebrata</taxon>
        <taxon>Euteleostomi</taxon>
        <taxon>Actinopterygii</taxon>
        <taxon>Neopterygii</taxon>
        <taxon>Teleostei</taxon>
        <taxon>Neoteleostei</taxon>
        <taxon>Acanthomorphata</taxon>
        <taxon>Zeiogadaria</taxon>
        <taxon>Gadariae</taxon>
        <taxon>Gadiformes</taxon>
        <taxon>Muraenolepidoidei</taxon>
        <taxon>Muraenolepididae</taxon>
        <taxon>Muraenolepis</taxon>
    </lineage>
</organism>
<evidence type="ECO:0000313" key="1">
    <source>
        <dbReference type="EMBL" id="KAJ3598840.1"/>
    </source>
</evidence>